<feature type="domain" description="CHK kinase-like" evidence="1">
    <location>
        <begin position="122"/>
        <end position="310"/>
    </location>
</feature>
<evidence type="ECO:0000313" key="2">
    <source>
        <dbReference type="EMBL" id="CAB04729.2"/>
    </source>
</evidence>
<dbReference type="CTD" id="188553"/>
<proteinExistence type="predicted"/>
<dbReference type="SMART" id="SM00587">
    <property type="entry name" value="CHK"/>
    <property type="match status" value="1"/>
</dbReference>
<dbReference type="PhylomeDB" id="Q9XUP6"/>
<dbReference type="OrthoDB" id="5915577at2759"/>
<dbReference type="EMBL" id="BX284605">
    <property type="protein sequence ID" value="CAB04729.2"/>
    <property type="molecule type" value="Genomic_DNA"/>
</dbReference>
<evidence type="ECO:0000313" key="4">
    <source>
        <dbReference type="WormBase" id="T16G1.3"/>
    </source>
</evidence>
<dbReference type="AlphaFoldDB" id="Q9XUP6"/>
<name>Q9XUP6_CAEEL</name>
<dbReference type="PANTHER" id="PTHR23020:SF8">
    <property type="entry name" value="CHK KINASE-LIKE DOMAIN-CONTAINING PROTEIN"/>
    <property type="match status" value="1"/>
</dbReference>
<dbReference type="FunCoup" id="Q9XUP6">
    <property type="interactions" value="4"/>
</dbReference>
<dbReference type="Gene3D" id="3.90.1200.10">
    <property type="match status" value="1"/>
</dbReference>
<dbReference type="Proteomes" id="UP000001940">
    <property type="component" value="Chromosome V"/>
</dbReference>
<dbReference type="InterPro" id="IPR052961">
    <property type="entry name" value="Oxido-Kinase-like_Enzymes"/>
</dbReference>
<evidence type="ECO:0000313" key="3">
    <source>
        <dbReference type="Proteomes" id="UP000001940"/>
    </source>
</evidence>
<evidence type="ECO:0000259" key="1">
    <source>
        <dbReference type="SMART" id="SM00587"/>
    </source>
</evidence>
<dbReference type="HOGENOM" id="CLU_038410_1_0_1"/>
<dbReference type="InterPro" id="IPR015897">
    <property type="entry name" value="CHK_kinase-like"/>
</dbReference>
<dbReference type="Bgee" id="WBGene00011797">
    <property type="expression patterns" value="Expressed in larva"/>
</dbReference>
<dbReference type="STRING" id="6239.T16G1.3.1"/>
<sequence length="389" mass="45557">MNTEARLGENTKFTVVGDGNGFMSRVILVEPDWTVHGEHLPNRFVLKITSCMHVLNVLDQMNLQDKSESALWSIFEYEAQGLHNREVNLYEIIGKWNMDDVLMSPKVFFSKKFDSENLTKGFFAMEYVDNAITRHLYINLKSYELHSILKSLAVFQAESLKLNKREQESVTGYDLEKIVGKMFSQNGLNSIFEQVRQINKEELSEAADKIAVFGVELVNFDLVKNLNNYLGIKKNVLVHGDLWSANIMWKENKDEFRVDKIIDYQSIHLGNPAEDLVRLFISTLSGSERQKYWEKLLEQFYEYFIEALEDKNVPYTLEQLKESYRLYFVTGSLLMLPMFGPIAEVKLAEMSDPDEVKKYREILTEKTKRLLNDMEHRHLYTREIIKKWK</sequence>
<dbReference type="UCSC" id="T16G1.3">
    <property type="organism name" value="c. elegans"/>
</dbReference>
<dbReference type="PANTHER" id="PTHR23020">
    <property type="entry name" value="UNCHARACTERIZED NUCLEAR HORMONE RECEPTOR-RELATED"/>
    <property type="match status" value="1"/>
</dbReference>
<organism evidence="2 3">
    <name type="scientific">Caenorhabditis elegans</name>
    <dbReference type="NCBI Taxonomy" id="6239"/>
    <lineage>
        <taxon>Eukaryota</taxon>
        <taxon>Metazoa</taxon>
        <taxon>Ecdysozoa</taxon>
        <taxon>Nematoda</taxon>
        <taxon>Chromadorea</taxon>
        <taxon>Rhabditida</taxon>
        <taxon>Rhabditina</taxon>
        <taxon>Rhabditomorpha</taxon>
        <taxon>Rhabditoidea</taxon>
        <taxon>Rhabditidae</taxon>
        <taxon>Peloderinae</taxon>
        <taxon>Caenorhabditis</taxon>
    </lineage>
</organism>
<dbReference type="WormBase" id="T16G1.3">
    <property type="protein sequence ID" value="CE36201"/>
    <property type="gene ID" value="WBGene00011797"/>
</dbReference>
<dbReference type="GeneID" id="188553"/>
<keyword evidence="3" id="KW-1185">Reference proteome</keyword>
<dbReference type="InParanoid" id="Q9XUP6"/>
<dbReference type="RefSeq" id="NP_506237.2">
    <property type="nucleotide sequence ID" value="NM_073836.2"/>
</dbReference>
<dbReference type="OMA" id="WSIFEYE"/>
<dbReference type="InterPro" id="IPR011009">
    <property type="entry name" value="Kinase-like_dom_sf"/>
</dbReference>
<dbReference type="SUPFAM" id="SSF56112">
    <property type="entry name" value="Protein kinase-like (PK-like)"/>
    <property type="match status" value="1"/>
</dbReference>
<dbReference type="InterPro" id="IPR012877">
    <property type="entry name" value="Dhs-27"/>
</dbReference>
<dbReference type="AGR" id="WB:WBGene00011797"/>
<gene>
    <name evidence="2" type="ORF">CELE_T16G1.3</name>
    <name evidence="2 4" type="ORF">T16G1.3</name>
</gene>
<dbReference type="Pfam" id="PF07914">
    <property type="entry name" value="DUF1679"/>
    <property type="match status" value="1"/>
</dbReference>
<accession>Q9XUP6</accession>
<reference evidence="2 3" key="1">
    <citation type="journal article" date="1998" name="Science">
        <title>Genome sequence of the nematode C. elegans: a platform for investigating biology.</title>
        <authorList>
            <consortium name="The C. elegans sequencing consortium"/>
            <person name="Sulson J.E."/>
            <person name="Waterston R."/>
        </authorList>
    </citation>
    <scope>NUCLEOTIDE SEQUENCE [LARGE SCALE GENOMIC DNA]</scope>
    <source>
        <strain evidence="2 3">Bristol N2</strain>
    </source>
</reference>
<protein>
    <submittedName>
        <fullName evidence="2">CHK kinase-like domain-containing protein</fullName>
    </submittedName>
</protein>
<dbReference type="PIR" id="T24954">
    <property type="entry name" value="T24954"/>
</dbReference>
<dbReference type="eggNOG" id="ENOG502QVFS">
    <property type="taxonomic scope" value="Eukaryota"/>
</dbReference>
<dbReference type="KEGG" id="cel:CELE_T16G1.3"/>
<dbReference type="PaxDb" id="6239-T16G1.3"/>